<dbReference type="CDD" id="cd06173">
    <property type="entry name" value="MFS_MefA_like"/>
    <property type="match status" value="1"/>
</dbReference>
<keyword evidence="5 7" id="KW-1133">Transmembrane helix</keyword>
<evidence type="ECO:0000256" key="4">
    <source>
        <dbReference type="ARBA" id="ARBA00022692"/>
    </source>
</evidence>
<feature type="transmembrane region" description="Helical" evidence="7">
    <location>
        <begin position="180"/>
        <end position="198"/>
    </location>
</feature>
<dbReference type="PROSITE" id="PS50850">
    <property type="entry name" value="MFS"/>
    <property type="match status" value="1"/>
</dbReference>
<dbReference type="EMBL" id="JAQQFM010000007">
    <property type="protein sequence ID" value="MFL9925912.1"/>
    <property type="molecule type" value="Genomic_DNA"/>
</dbReference>
<gene>
    <name evidence="9" type="ORF">PQR62_16670</name>
</gene>
<sequence>MSSTSPSAAESAGQLLRHHPAFLLFWLASVASTIALQMQIVAVGWQVYQLTHSAFDLGIVGLVQFIPSLVLVFVVGHVADRYDRRNVARFSALVEALASALLAIGSLGGWLNREMIFAIVFIIGAGRAFSKPTMQAMLPGLMPPSLLPRAVAGSASATQVAIIIGPAIGGFLYVLGPQTVYISSCVLFGLCSLLLSLIKLPPAAALRGKVNGASLSSVFAGLAFIRSKPAIFGAISLDMFAVLLGGATALLPVYAHDILQTDSVGLGLLRSAPAVGALAVALFLARHPLRGRVGRTMFIAVGIFGVSTIVFGLSHSFVLSLLALAVLGASDMISVVVRSSFVQLETPDEMRGRVSAVNSVFIGTSNQLGEFESGLTAAWFGAMPAVLIGGIGTLLVVFLWVRLFPQLYRVDRLAPPKTK</sequence>
<feature type="transmembrane region" description="Helical" evidence="7">
    <location>
        <begin position="267"/>
        <end position="285"/>
    </location>
</feature>
<keyword evidence="4 7" id="KW-0812">Transmembrane</keyword>
<dbReference type="InterPro" id="IPR020846">
    <property type="entry name" value="MFS_dom"/>
</dbReference>
<keyword evidence="2" id="KW-0813">Transport</keyword>
<feature type="transmembrane region" description="Helical" evidence="7">
    <location>
        <begin position="110"/>
        <end position="129"/>
    </location>
</feature>
<keyword evidence="6 7" id="KW-0472">Membrane</keyword>
<name>A0ABW9AC84_9BURK</name>
<dbReference type="RefSeq" id="WP_408159113.1">
    <property type="nucleotide sequence ID" value="NZ_JAQQFM010000007.1"/>
</dbReference>
<feature type="transmembrane region" description="Helical" evidence="7">
    <location>
        <begin position="54"/>
        <end position="75"/>
    </location>
</feature>
<feature type="transmembrane region" description="Helical" evidence="7">
    <location>
        <begin position="230"/>
        <end position="255"/>
    </location>
</feature>
<dbReference type="Proteomes" id="UP001629246">
    <property type="component" value="Unassembled WGS sequence"/>
</dbReference>
<feature type="transmembrane region" description="Helical" evidence="7">
    <location>
        <begin position="21"/>
        <end position="48"/>
    </location>
</feature>
<dbReference type="InterPro" id="IPR036259">
    <property type="entry name" value="MFS_trans_sf"/>
</dbReference>
<evidence type="ECO:0000256" key="1">
    <source>
        <dbReference type="ARBA" id="ARBA00004651"/>
    </source>
</evidence>
<evidence type="ECO:0000313" key="10">
    <source>
        <dbReference type="Proteomes" id="UP001629246"/>
    </source>
</evidence>
<feature type="domain" description="Major facilitator superfamily (MFS) profile" evidence="8">
    <location>
        <begin position="21"/>
        <end position="408"/>
    </location>
</feature>
<evidence type="ECO:0000256" key="3">
    <source>
        <dbReference type="ARBA" id="ARBA00022475"/>
    </source>
</evidence>
<feature type="transmembrane region" description="Helical" evidence="7">
    <location>
        <begin position="150"/>
        <end position="174"/>
    </location>
</feature>
<dbReference type="PANTHER" id="PTHR23513:SF9">
    <property type="entry name" value="ENTEROBACTIN EXPORTER ENTS"/>
    <property type="match status" value="1"/>
</dbReference>
<reference evidence="9 10" key="1">
    <citation type="journal article" date="2024" name="Chem. Sci.">
        <title>Discovery of megapolipeptins by genome mining of a Burkholderiales bacteria collection.</title>
        <authorList>
            <person name="Paulo B.S."/>
            <person name="Recchia M.J.J."/>
            <person name="Lee S."/>
            <person name="Fergusson C.H."/>
            <person name="Romanowski S.B."/>
            <person name="Hernandez A."/>
            <person name="Krull N."/>
            <person name="Liu D.Y."/>
            <person name="Cavanagh H."/>
            <person name="Bos A."/>
            <person name="Gray C.A."/>
            <person name="Murphy B.T."/>
            <person name="Linington R.G."/>
            <person name="Eustaquio A.S."/>
        </authorList>
    </citation>
    <scope>NUCLEOTIDE SEQUENCE [LARGE SCALE GENOMIC DNA]</scope>
    <source>
        <strain evidence="9 10">RL21-008-BIB-A</strain>
    </source>
</reference>
<comment type="subcellular location">
    <subcellularLocation>
        <location evidence="1">Cell membrane</location>
        <topology evidence="1">Multi-pass membrane protein</topology>
    </subcellularLocation>
</comment>
<comment type="caution">
    <text evidence="9">The sequence shown here is derived from an EMBL/GenBank/DDBJ whole genome shotgun (WGS) entry which is preliminary data.</text>
</comment>
<dbReference type="PANTHER" id="PTHR23513">
    <property type="entry name" value="INTEGRAL MEMBRANE EFFLUX PROTEIN-RELATED"/>
    <property type="match status" value="1"/>
</dbReference>
<evidence type="ECO:0000259" key="8">
    <source>
        <dbReference type="PROSITE" id="PS50850"/>
    </source>
</evidence>
<feature type="transmembrane region" description="Helical" evidence="7">
    <location>
        <begin position="87"/>
        <end position="104"/>
    </location>
</feature>
<evidence type="ECO:0000313" key="9">
    <source>
        <dbReference type="EMBL" id="MFL9925912.1"/>
    </source>
</evidence>
<keyword evidence="10" id="KW-1185">Reference proteome</keyword>
<dbReference type="SUPFAM" id="SSF103473">
    <property type="entry name" value="MFS general substrate transporter"/>
    <property type="match status" value="1"/>
</dbReference>
<protein>
    <submittedName>
        <fullName evidence="9">MFS transporter</fullName>
    </submittedName>
</protein>
<dbReference type="Gene3D" id="1.20.1250.20">
    <property type="entry name" value="MFS general substrate transporter like domains"/>
    <property type="match status" value="1"/>
</dbReference>
<evidence type="ECO:0000256" key="7">
    <source>
        <dbReference type="SAM" id="Phobius"/>
    </source>
</evidence>
<evidence type="ECO:0000256" key="5">
    <source>
        <dbReference type="ARBA" id="ARBA00022989"/>
    </source>
</evidence>
<organism evidence="9 10">
    <name type="scientific">Herbaspirillum lusitanum</name>
    <dbReference type="NCBI Taxonomy" id="213312"/>
    <lineage>
        <taxon>Bacteria</taxon>
        <taxon>Pseudomonadati</taxon>
        <taxon>Pseudomonadota</taxon>
        <taxon>Betaproteobacteria</taxon>
        <taxon>Burkholderiales</taxon>
        <taxon>Oxalobacteraceae</taxon>
        <taxon>Herbaspirillum</taxon>
    </lineage>
</organism>
<feature type="transmembrane region" description="Helical" evidence="7">
    <location>
        <begin position="377"/>
        <end position="401"/>
    </location>
</feature>
<evidence type="ECO:0000256" key="2">
    <source>
        <dbReference type="ARBA" id="ARBA00022448"/>
    </source>
</evidence>
<keyword evidence="3" id="KW-1003">Cell membrane</keyword>
<feature type="transmembrane region" description="Helical" evidence="7">
    <location>
        <begin position="297"/>
        <end position="327"/>
    </location>
</feature>
<dbReference type="Pfam" id="PF05977">
    <property type="entry name" value="MFS_3"/>
    <property type="match status" value="1"/>
</dbReference>
<proteinExistence type="predicted"/>
<dbReference type="InterPro" id="IPR010290">
    <property type="entry name" value="TM_effector"/>
</dbReference>
<evidence type="ECO:0000256" key="6">
    <source>
        <dbReference type="ARBA" id="ARBA00023136"/>
    </source>
</evidence>
<accession>A0ABW9AC84</accession>